<dbReference type="Gene3D" id="3.40.50.300">
    <property type="entry name" value="P-loop containing nucleotide triphosphate hydrolases"/>
    <property type="match status" value="1"/>
</dbReference>
<sequence>MDGDFDYLIKFLCIGNSGVGKTSFLNQFTNGTFDTRFYSTVGIDFAVKKLIYKIHGQNRRLCLQIWDTAGQERFRSLTTAYYRESMGFIVMFDLTDEQSFLDIRYWLEQLRLYAYCDNPDIILCGNKSDLPLERVVSEEDADGTAARYGLPYFETSAATGSNVSASIEMLVDLVIKKMESTSEQAILDSRSSKKRILSKTDGQENSKCFC</sequence>
<evidence type="ECO:0000256" key="2">
    <source>
        <dbReference type="ARBA" id="ARBA00023134"/>
    </source>
</evidence>
<keyword evidence="5" id="KW-1185">Reference proteome</keyword>
<dbReference type="SMART" id="SM00176">
    <property type="entry name" value="RAN"/>
    <property type="match status" value="1"/>
</dbReference>
<dbReference type="OMA" id="MHAYTED"/>
<dbReference type="GO" id="GO:0003924">
    <property type="term" value="F:GTPase activity"/>
    <property type="evidence" value="ECO:0007669"/>
    <property type="project" value="InterPro"/>
</dbReference>
<dbReference type="PRINTS" id="PR00449">
    <property type="entry name" value="RASTRNSFRMNG"/>
</dbReference>
<dbReference type="SUPFAM" id="SSF52540">
    <property type="entry name" value="P-loop containing nucleoside triphosphate hydrolases"/>
    <property type="match status" value="1"/>
</dbReference>
<dbReference type="NCBIfam" id="TIGR00231">
    <property type="entry name" value="small_GTP"/>
    <property type="match status" value="1"/>
</dbReference>
<dbReference type="PROSITE" id="PS51421">
    <property type="entry name" value="RAS"/>
    <property type="match status" value="1"/>
</dbReference>
<keyword evidence="2" id="KW-0342">GTP-binding</keyword>
<evidence type="ECO:0000313" key="5">
    <source>
        <dbReference type="Proteomes" id="UP000015103"/>
    </source>
</evidence>
<dbReference type="SMART" id="SM00174">
    <property type="entry name" value="RHO"/>
    <property type="match status" value="1"/>
</dbReference>
<dbReference type="RefSeq" id="XP_073971648.1">
    <property type="nucleotide sequence ID" value="XM_074115547.1"/>
</dbReference>
<dbReference type="VEuPathDB" id="VectorBase:RPRC006970"/>
<evidence type="ECO:0000313" key="4">
    <source>
        <dbReference type="EnsemblMetazoa" id="RPRC006970-PA"/>
    </source>
</evidence>
<accession>T1HSF0</accession>
<dbReference type="FunCoup" id="T1HSF0">
    <property type="interactions" value="65"/>
</dbReference>
<dbReference type="Pfam" id="PF00071">
    <property type="entry name" value="Ras"/>
    <property type="match status" value="1"/>
</dbReference>
<evidence type="ECO:0000256" key="1">
    <source>
        <dbReference type="ARBA" id="ARBA00022741"/>
    </source>
</evidence>
<dbReference type="HOGENOM" id="CLU_041217_10_1_1"/>
<proteinExistence type="predicted"/>
<dbReference type="InParanoid" id="T1HSF0"/>
<keyword evidence="1" id="KW-0547">Nucleotide-binding</keyword>
<dbReference type="InterPro" id="IPR050227">
    <property type="entry name" value="Rab"/>
</dbReference>
<dbReference type="GeneID" id="141447748"/>
<dbReference type="SMART" id="SM00175">
    <property type="entry name" value="RAB"/>
    <property type="match status" value="1"/>
</dbReference>
<dbReference type="Proteomes" id="UP000015103">
    <property type="component" value="Unassembled WGS sequence"/>
</dbReference>
<reference evidence="4" key="1">
    <citation type="submission" date="2015-05" db="UniProtKB">
        <authorList>
            <consortium name="EnsemblMetazoa"/>
        </authorList>
    </citation>
    <scope>IDENTIFICATION</scope>
</reference>
<keyword evidence="3" id="KW-0449">Lipoprotein</keyword>
<organism evidence="4 5">
    <name type="scientific">Rhodnius prolixus</name>
    <name type="common">Triatomid bug</name>
    <dbReference type="NCBI Taxonomy" id="13249"/>
    <lineage>
        <taxon>Eukaryota</taxon>
        <taxon>Metazoa</taxon>
        <taxon>Ecdysozoa</taxon>
        <taxon>Arthropoda</taxon>
        <taxon>Hexapoda</taxon>
        <taxon>Insecta</taxon>
        <taxon>Pterygota</taxon>
        <taxon>Neoptera</taxon>
        <taxon>Paraneoptera</taxon>
        <taxon>Hemiptera</taxon>
        <taxon>Heteroptera</taxon>
        <taxon>Panheteroptera</taxon>
        <taxon>Cimicomorpha</taxon>
        <taxon>Reduviidae</taxon>
        <taxon>Triatominae</taxon>
        <taxon>Rhodnius</taxon>
    </lineage>
</organism>
<dbReference type="InterPro" id="IPR001806">
    <property type="entry name" value="Small_GTPase"/>
</dbReference>
<dbReference type="EMBL" id="ACPB03022084">
    <property type="status" value="NOT_ANNOTATED_CDS"/>
    <property type="molecule type" value="Genomic_DNA"/>
</dbReference>
<dbReference type="InterPro" id="IPR027417">
    <property type="entry name" value="P-loop_NTPase"/>
</dbReference>
<dbReference type="EnsemblMetazoa" id="RPRC006970-RA">
    <property type="protein sequence ID" value="RPRC006970-PA"/>
    <property type="gene ID" value="RPRC006970"/>
</dbReference>
<evidence type="ECO:0008006" key="6">
    <source>
        <dbReference type="Google" id="ProtNLM"/>
    </source>
</evidence>
<dbReference type="PROSITE" id="PS51419">
    <property type="entry name" value="RAB"/>
    <property type="match status" value="1"/>
</dbReference>
<protein>
    <recommendedName>
        <fullName evidence="6">Ras-related protein Rab-27A</fullName>
    </recommendedName>
</protein>
<dbReference type="FunFam" id="3.40.50.300:FF:001129">
    <property type="entry name" value="ras-related protein Rab-44 isoform X2"/>
    <property type="match status" value="1"/>
</dbReference>
<dbReference type="GO" id="GO:0005525">
    <property type="term" value="F:GTP binding"/>
    <property type="evidence" value="ECO:0007669"/>
    <property type="project" value="UniProtKB-KW"/>
</dbReference>
<dbReference type="AlphaFoldDB" id="T1HSF0"/>
<dbReference type="eggNOG" id="KOG0081">
    <property type="taxonomic scope" value="Eukaryota"/>
</dbReference>
<dbReference type="PROSITE" id="PS51420">
    <property type="entry name" value="RHO"/>
    <property type="match status" value="1"/>
</dbReference>
<name>T1HSF0_RHOPR</name>
<dbReference type="STRING" id="13249.T1HSF0"/>
<dbReference type="SMART" id="SM00173">
    <property type="entry name" value="RAS"/>
    <property type="match status" value="1"/>
</dbReference>
<evidence type="ECO:0000256" key="3">
    <source>
        <dbReference type="ARBA" id="ARBA00023288"/>
    </source>
</evidence>
<dbReference type="InterPro" id="IPR005225">
    <property type="entry name" value="Small_GTP-bd"/>
</dbReference>
<dbReference type="PANTHER" id="PTHR47977">
    <property type="entry name" value="RAS-RELATED PROTEIN RAB"/>
    <property type="match status" value="1"/>
</dbReference>
<dbReference type="RefSeq" id="XP_073971647.1">
    <property type="nucleotide sequence ID" value="XM_074115546.1"/>
</dbReference>